<reference evidence="1 2" key="1">
    <citation type="journal article" date="2010" name="PLoS ONE">
        <title>The glycobiome of the rumen bacterium Butyrivibrio proteoclasticus B316(T) highlights adaptation to a polysaccharide-rich environment.</title>
        <authorList>
            <person name="Kelly W.J."/>
            <person name="Leahy S.C."/>
            <person name="Altermann E."/>
            <person name="Yeoman C.J."/>
            <person name="Dunne J.C."/>
            <person name="Kong Z."/>
            <person name="Pacheco D.M."/>
            <person name="Li D."/>
            <person name="Noel S.J."/>
            <person name="Moon C.D."/>
            <person name="Cookson A.L."/>
            <person name="Attwood G.T."/>
        </authorList>
    </citation>
    <scope>NUCLEOTIDE SEQUENCE [LARGE SCALE GENOMIC DNA]</scope>
    <source>
        <strain evidence="2">ATCC 51982 / DSM 14932 / B316</strain>
        <plasmid evidence="2">Plasmid pCY186</plasmid>
    </source>
</reference>
<organism evidence="1 2">
    <name type="scientific">Butyrivibrio proteoclasticus (strain ATCC 51982 / DSM 14932 / B316)</name>
    <name type="common">Clostridium proteoclasticum</name>
    <dbReference type="NCBI Taxonomy" id="515622"/>
    <lineage>
        <taxon>Bacteria</taxon>
        <taxon>Bacillati</taxon>
        <taxon>Bacillota</taxon>
        <taxon>Clostridia</taxon>
        <taxon>Lachnospirales</taxon>
        <taxon>Lachnospiraceae</taxon>
        <taxon>Butyrivibrio</taxon>
    </lineage>
</organism>
<geneLocation type="plasmid" evidence="1 2">
    <name>pCY186</name>
</geneLocation>
<protein>
    <submittedName>
        <fullName evidence="1">Uncharacterized protein</fullName>
    </submittedName>
</protein>
<dbReference type="EMBL" id="CP001813">
    <property type="protein sequence ID" value="ADL36422.1"/>
    <property type="molecule type" value="Genomic_DNA"/>
</dbReference>
<evidence type="ECO:0000313" key="2">
    <source>
        <dbReference type="Proteomes" id="UP000001299"/>
    </source>
</evidence>
<name>E0S4U0_BUTPB</name>
<dbReference type="RefSeq" id="WP_013283070.1">
    <property type="nucleotide sequence ID" value="NC_014390.1"/>
</dbReference>
<evidence type="ECO:0000313" key="1">
    <source>
        <dbReference type="EMBL" id="ADL36422.1"/>
    </source>
</evidence>
<keyword evidence="2" id="KW-1185">Reference proteome</keyword>
<sequence>MGSITEFSIGCRRCANLEQIGKKSFMCSVRSHMDDSDVVPIRDGKKTEDWCICDGEYYRR</sequence>
<gene>
    <name evidence="1" type="ordered locus">bpr_IV057</name>
</gene>
<accession>E0S4U0</accession>
<proteinExistence type="predicted"/>
<dbReference type="AlphaFoldDB" id="E0S4U0"/>
<dbReference type="HOGENOM" id="CLU_2932525_0_0_9"/>
<dbReference type="KEGG" id="bpb:bpr_IV057"/>
<dbReference type="Proteomes" id="UP000001299">
    <property type="component" value="Plasmid pCY186"/>
</dbReference>
<keyword evidence="1" id="KW-0614">Plasmid</keyword>